<dbReference type="PANTHER" id="PTHR42684">
    <property type="entry name" value="ADENOSYLMETHIONINE-8-AMINO-7-OXONONANOATE AMINOTRANSFERASE"/>
    <property type="match status" value="1"/>
</dbReference>
<comment type="caution">
    <text evidence="11">The sequence shown here is derived from an EMBL/GenBank/DDBJ whole genome shotgun (WGS) entry which is preliminary data.</text>
</comment>
<dbReference type="SUPFAM" id="SSF53383">
    <property type="entry name" value="PLP-dependent transferases"/>
    <property type="match status" value="1"/>
</dbReference>
<feature type="binding site" evidence="9">
    <location>
        <position position="141"/>
    </location>
    <ligand>
        <name>substrate</name>
    </ligand>
</feature>
<evidence type="ECO:0000256" key="4">
    <source>
        <dbReference type="ARBA" id="ARBA00022679"/>
    </source>
</evidence>
<dbReference type="UniPathway" id="UPA00078">
    <property type="reaction ID" value="UER00160"/>
</dbReference>
<dbReference type="GO" id="GO:0004015">
    <property type="term" value="F:adenosylmethionine-8-amino-7-oxononanoate transaminase activity"/>
    <property type="evidence" value="ECO:0007669"/>
    <property type="project" value="UniProtKB-UniRule"/>
</dbReference>
<accession>A0A2U2C2C5</accession>
<dbReference type="NCBIfam" id="NF004624">
    <property type="entry name" value="PRK05964.1"/>
    <property type="match status" value="1"/>
</dbReference>
<comment type="pathway">
    <text evidence="2 9">Cofactor biosynthesis; biotin biosynthesis; 7,8-diaminononanoate from 8-amino-7-oxononanoate (SAM route): step 1/1.</text>
</comment>
<sequence length="425" mass="47476">MKTNLEIDKNHIWHPYNSLPSKTPIWAVKKTKNCKIFLEDGRVLVDAMSSWWSAIHGYNNKKIYKALKKQAKIMPHIMFGGLTHEPATTLAQKLVELTGFNSVFLCDSGSVCVEVALKTAILYQKAKGKDRYKFLALENSYHGDTLGAMSVCDPKNSMHSLYGYYLSSNIFASSPALGFESDFSEALKDLEDKLEKHKDKLAAFIVEPVVQGAGGMRIYNPKYLEEAKKLCEKYDILLIFDEIATGFGHTGEMFAFNHTNIKPDILTIGKGLTGGTLTMAAMLTSKTISDTISSSSIGVLMHGPTFMANPLACSVASASIDELLNSPWKKRVEKIEKHFKKELNVLKDSSIVCDVRVIGSIAVIELKSSEYASILQDFCVQNGVWLRPFGKLFYSIVSYTITKKELFKITNTMIEAIKYLEIKNR</sequence>
<evidence type="ECO:0000256" key="10">
    <source>
        <dbReference type="SAM" id="Coils"/>
    </source>
</evidence>
<feature type="site" description="Participates in the substrate recognition with KAPA and in a stacking interaction with the adenine ring of SAM" evidence="9">
    <location>
        <position position="16"/>
    </location>
</feature>
<dbReference type="InterPro" id="IPR005815">
    <property type="entry name" value="BioA"/>
</dbReference>
<dbReference type="Pfam" id="PF00202">
    <property type="entry name" value="Aminotran_3"/>
    <property type="match status" value="1"/>
</dbReference>
<dbReference type="STRING" id="28200.GCA_001572935_01461"/>
<dbReference type="InterPro" id="IPR049704">
    <property type="entry name" value="Aminotrans_3_PPA_site"/>
</dbReference>
<evidence type="ECO:0000313" key="12">
    <source>
        <dbReference type="Proteomes" id="UP000245014"/>
    </source>
</evidence>
<dbReference type="GO" id="GO:0005737">
    <property type="term" value="C:cytoplasm"/>
    <property type="evidence" value="ECO:0007669"/>
    <property type="project" value="UniProtKB-SubCell"/>
</dbReference>
<dbReference type="NCBIfam" id="TIGR00508">
    <property type="entry name" value="bioA"/>
    <property type="match status" value="1"/>
</dbReference>
<evidence type="ECO:0000256" key="9">
    <source>
        <dbReference type="HAMAP-Rule" id="MF_00834"/>
    </source>
</evidence>
<comment type="similarity">
    <text evidence="9">Belongs to the class-III pyridoxal-phosphate-dependent aminotransferase family. BioA subfamily.</text>
</comment>
<comment type="catalytic activity">
    <reaction evidence="8 9">
        <text>(8S)-8-amino-7-oxononanoate + S-adenosyl-L-methionine = S-adenosyl-4-methylsulfanyl-2-oxobutanoate + (7R,8S)-7,8-diammoniononanoate</text>
        <dbReference type="Rhea" id="RHEA:16861"/>
        <dbReference type="ChEBI" id="CHEBI:16490"/>
        <dbReference type="ChEBI" id="CHEBI:59789"/>
        <dbReference type="ChEBI" id="CHEBI:149468"/>
        <dbReference type="ChEBI" id="CHEBI:149469"/>
        <dbReference type="EC" id="2.6.1.62"/>
    </reaction>
</comment>
<comment type="function">
    <text evidence="9">Catalyzes the transfer of the alpha-amino group from S-adenosyl-L-methionine (SAM) to 7-keto-8-aminopelargonic acid (KAPA) to form 7,8-diaminopelargonic acid (DAPA). It is the only aminotransferase known to utilize SAM as an amino donor.</text>
</comment>
<dbReference type="EC" id="2.6.1.62" evidence="9"/>
<organism evidence="11 12">
    <name type="scientific">Aliarcobacter skirrowii</name>
    <dbReference type="NCBI Taxonomy" id="28200"/>
    <lineage>
        <taxon>Bacteria</taxon>
        <taxon>Pseudomonadati</taxon>
        <taxon>Campylobacterota</taxon>
        <taxon>Epsilonproteobacteria</taxon>
        <taxon>Campylobacterales</taxon>
        <taxon>Arcobacteraceae</taxon>
        <taxon>Aliarcobacter</taxon>
    </lineage>
</organism>
<feature type="binding site" evidence="9">
    <location>
        <begin position="109"/>
        <end position="110"/>
    </location>
    <ligand>
        <name>pyridoxal 5'-phosphate</name>
        <dbReference type="ChEBI" id="CHEBI:597326"/>
    </ligand>
</feature>
<comment type="subcellular location">
    <subcellularLocation>
        <location evidence="9">Cytoplasm</location>
    </subcellularLocation>
</comment>
<feature type="modified residue" description="N6-(pyridoxal phosphate)lysine" evidence="9">
    <location>
        <position position="270"/>
    </location>
</feature>
<protein>
    <recommendedName>
        <fullName evidence="9">Adenosylmethionine-8-amino-7-oxononanoate aminotransferase</fullName>
        <ecNumber evidence="9">2.6.1.62</ecNumber>
    </recommendedName>
    <alternativeName>
        <fullName evidence="9">7,8-diamino-pelargonic acid aminotransferase</fullName>
        <shortName evidence="9">DAPA AT</shortName>
        <shortName evidence="9">DAPA aminotransferase</shortName>
    </alternativeName>
    <alternativeName>
        <fullName evidence="9">7,8-diaminononanoate synthase</fullName>
        <shortName evidence="9">DANS</shortName>
    </alternativeName>
    <alternativeName>
        <fullName evidence="9">Diaminopelargonic acid synthase</fullName>
    </alternativeName>
</protein>
<evidence type="ECO:0000256" key="1">
    <source>
        <dbReference type="ARBA" id="ARBA00001933"/>
    </source>
</evidence>
<dbReference type="PROSITE" id="PS00600">
    <property type="entry name" value="AA_TRANSFER_CLASS_3"/>
    <property type="match status" value="1"/>
</dbReference>
<dbReference type="RefSeq" id="WP_109158140.1">
    <property type="nucleotide sequence ID" value="NZ_QEYI01000001.1"/>
</dbReference>
<evidence type="ECO:0000256" key="2">
    <source>
        <dbReference type="ARBA" id="ARBA00005063"/>
    </source>
</evidence>
<dbReference type="GO" id="GO:0030170">
    <property type="term" value="F:pyridoxal phosphate binding"/>
    <property type="evidence" value="ECO:0007669"/>
    <property type="project" value="UniProtKB-UniRule"/>
</dbReference>
<dbReference type="GO" id="GO:0009102">
    <property type="term" value="P:biotin biosynthetic process"/>
    <property type="evidence" value="ECO:0007669"/>
    <property type="project" value="UniProtKB-UniRule"/>
</dbReference>
<dbReference type="InterPro" id="IPR005814">
    <property type="entry name" value="Aminotrans_3"/>
</dbReference>
<gene>
    <name evidence="9" type="primary">bioA</name>
    <name evidence="11" type="ORF">DF188_00450</name>
</gene>
<feature type="binding site" evidence="9">
    <location>
        <position position="270"/>
    </location>
    <ligand>
        <name>substrate</name>
    </ligand>
</feature>
<dbReference type="EMBL" id="QEYI01000001">
    <property type="protein sequence ID" value="PWE23187.1"/>
    <property type="molecule type" value="Genomic_DNA"/>
</dbReference>
<evidence type="ECO:0000256" key="5">
    <source>
        <dbReference type="ARBA" id="ARBA00022691"/>
    </source>
</evidence>
<keyword evidence="6 9" id="KW-0093">Biotin biosynthesis</keyword>
<feature type="binding site" evidence="9">
    <location>
        <position position="387"/>
    </location>
    <ligand>
        <name>substrate</name>
    </ligand>
</feature>
<dbReference type="HAMAP" id="MF_00834">
    <property type="entry name" value="BioA"/>
    <property type="match status" value="1"/>
</dbReference>
<evidence type="ECO:0000256" key="7">
    <source>
        <dbReference type="ARBA" id="ARBA00022898"/>
    </source>
</evidence>
<keyword evidence="9" id="KW-0963">Cytoplasm</keyword>
<keyword evidence="7 9" id="KW-0663">Pyridoxal phosphate</keyword>
<reference evidence="11 12" key="1">
    <citation type="submission" date="2018-05" db="EMBL/GenBank/DDBJ databases">
        <title>Antimicrobial susceptibility testing and genomic analysis of Arcobacter skirrowii strains and one Arcobacter butzleri isolated from German poultry farms.</title>
        <authorList>
            <person name="Haenel I."/>
            <person name="Hotzel H."/>
            <person name="Tomaso H."/>
            <person name="Busch A."/>
        </authorList>
    </citation>
    <scope>NUCLEOTIDE SEQUENCE [LARGE SCALE GENOMIC DNA]</scope>
    <source>
        <strain evidence="12">v</strain>
    </source>
</reference>
<dbReference type="InterPro" id="IPR015422">
    <property type="entry name" value="PyrdxlP-dep_Trfase_small"/>
</dbReference>
<comment type="cofactor">
    <cofactor evidence="1 9">
        <name>pyridoxal 5'-phosphate</name>
        <dbReference type="ChEBI" id="CHEBI:597326"/>
    </cofactor>
</comment>
<keyword evidence="3 9" id="KW-0032">Aminotransferase</keyword>
<dbReference type="InterPro" id="IPR015424">
    <property type="entry name" value="PyrdxlP-dep_Trfase"/>
</dbReference>
<feature type="binding site" evidence="9">
    <location>
        <position position="51"/>
    </location>
    <ligand>
        <name>substrate</name>
    </ligand>
</feature>
<evidence type="ECO:0000313" key="11">
    <source>
        <dbReference type="EMBL" id="PWE23187.1"/>
    </source>
</evidence>
<feature type="binding site" evidence="9">
    <location>
        <position position="241"/>
    </location>
    <ligand>
        <name>pyridoxal 5'-phosphate</name>
        <dbReference type="ChEBI" id="CHEBI:597326"/>
    </ligand>
</feature>
<feature type="coiled-coil region" evidence="10">
    <location>
        <begin position="180"/>
        <end position="207"/>
    </location>
</feature>
<proteinExistence type="inferred from homology"/>
<dbReference type="AlphaFoldDB" id="A0A2U2C2C5"/>
<dbReference type="PANTHER" id="PTHR42684:SF17">
    <property type="entry name" value="ADENOSYLMETHIONINE-8-AMINO-7-OXONONANOATE AMINOTRANSFERASE"/>
    <property type="match status" value="1"/>
</dbReference>
<feature type="binding site" evidence="9">
    <location>
        <begin position="304"/>
        <end position="305"/>
    </location>
    <ligand>
        <name>pyridoxal 5'-phosphate</name>
        <dbReference type="ChEBI" id="CHEBI:597326"/>
    </ligand>
</feature>
<dbReference type="FunFam" id="3.40.640.10:FF:000004">
    <property type="entry name" value="Acetylornithine aminotransferase"/>
    <property type="match status" value="1"/>
</dbReference>
<feature type="binding site" evidence="9">
    <location>
        <position position="303"/>
    </location>
    <ligand>
        <name>substrate</name>
    </ligand>
</feature>
<dbReference type="CDD" id="cd00610">
    <property type="entry name" value="OAT_like"/>
    <property type="match status" value="1"/>
</dbReference>
<keyword evidence="4 9" id="KW-0808">Transferase</keyword>
<comment type="subunit">
    <text evidence="9">Homodimer.</text>
</comment>
<keyword evidence="5 9" id="KW-0949">S-adenosyl-L-methionine</keyword>
<dbReference type="InterPro" id="IPR015421">
    <property type="entry name" value="PyrdxlP-dep_Trfase_major"/>
</dbReference>
<dbReference type="Gene3D" id="3.90.1150.10">
    <property type="entry name" value="Aspartate Aminotransferase, domain 1"/>
    <property type="match status" value="1"/>
</dbReference>
<evidence type="ECO:0000256" key="3">
    <source>
        <dbReference type="ARBA" id="ARBA00022576"/>
    </source>
</evidence>
<name>A0A2U2C2C5_9BACT</name>
<dbReference type="Gene3D" id="3.40.640.10">
    <property type="entry name" value="Type I PLP-dependent aspartate aminotransferase-like (Major domain)"/>
    <property type="match status" value="1"/>
</dbReference>
<evidence type="ECO:0000256" key="6">
    <source>
        <dbReference type="ARBA" id="ARBA00022756"/>
    </source>
</evidence>
<evidence type="ECO:0000256" key="8">
    <source>
        <dbReference type="ARBA" id="ARBA00048449"/>
    </source>
</evidence>
<keyword evidence="10" id="KW-0175">Coiled coil</keyword>
<dbReference type="Proteomes" id="UP000245014">
    <property type="component" value="Unassembled WGS sequence"/>
</dbReference>